<evidence type="ECO:0000256" key="3">
    <source>
        <dbReference type="ARBA" id="ARBA00022553"/>
    </source>
</evidence>
<dbReference type="Pfam" id="PF00400">
    <property type="entry name" value="WD40"/>
    <property type="match status" value="1"/>
</dbReference>
<evidence type="ECO:0000256" key="5">
    <source>
        <dbReference type="ARBA" id="ARBA00022723"/>
    </source>
</evidence>
<feature type="compositionally biased region" description="Pro residues" evidence="12">
    <location>
        <begin position="470"/>
        <end position="483"/>
    </location>
</feature>
<evidence type="ECO:0000313" key="13">
    <source>
        <dbReference type="EMBL" id="KAF0501635.1"/>
    </source>
</evidence>
<comment type="subcellular location">
    <subcellularLocation>
        <location evidence="1">Nucleus</location>
    </subcellularLocation>
</comment>
<dbReference type="GO" id="GO:0032956">
    <property type="term" value="P:regulation of actin cytoskeleton organization"/>
    <property type="evidence" value="ECO:0007669"/>
    <property type="project" value="TreeGrafter"/>
</dbReference>
<dbReference type="InterPro" id="IPR037588">
    <property type="entry name" value="MLST8"/>
</dbReference>
<dbReference type="InterPro" id="IPR001680">
    <property type="entry name" value="WD40_rpt"/>
</dbReference>
<organism evidence="13 14">
    <name type="scientific">Gigaspora margarita</name>
    <dbReference type="NCBI Taxonomy" id="4874"/>
    <lineage>
        <taxon>Eukaryota</taxon>
        <taxon>Fungi</taxon>
        <taxon>Fungi incertae sedis</taxon>
        <taxon>Mucoromycota</taxon>
        <taxon>Glomeromycotina</taxon>
        <taxon>Glomeromycetes</taxon>
        <taxon>Diversisporales</taxon>
        <taxon>Gigasporaceae</taxon>
        <taxon>Gigaspora</taxon>
    </lineage>
</organism>
<keyword evidence="7" id="KW-0862">Zinc</keyword>
<dbReference type="GO" id="GO:0031931">
    <property type="term" value="C:TORC1 complex"/>
    <property type="evidence" value="ECO:0007669"/>
    <property type="project" value="InterPro"/>
</dbReference>
<dbReference type="SUPFAM" id="SSF50978">
    <property type="entry name" value="WD40 repeat-like"/>
    <property type="match status" value="1"/>
</dbReference>
<keyword evidence="8" id="KW-0238">DNA-binding</keyword>
<evidence type="ECO:0000256" key="10">
    <source>
        <dbReference type="ARBA" id="ARBA00023242"/>
    </source>
</evidence>
<comment type="caution">
    <text evidence="13">The sequence shown here is derived from an EMBL/GenBank/DDBJ whole genome shotgun (WGS) entry which is preliminary data.</text>
</comment>
<dbReference type="GO" id="GO:0006366">
    <property type="term" value="P:transcription by RNA polymerase II"/>
    <property type="evidence" value="ECO:0007669"/>
    <property type="project" value="InterPro"/>
</dbReference>
<dbReference type="GO" id="GO:0031929">
    <property type="term" value="P:TOR signaling"/>
    <property type="evidence" value="ECO:0007669"/>
    <property type="project" value="InterPro"/>
</dbReference>
<dbReference type="GO" id="GO:0031932">
    <property type="term" value="C:TORC2 complex"/>
    <property type="evidence" value="ECO:0007669"/>
    <property type="project" value="InterPro"/>
</dbReference>
<dbReference type="Gene3D" id="2.130.10.10">
    <property type="entry name" value="YVTN repeat-like/Quinoprotein amine dehydrogenase"/>
    <property type="match status" value="1"/>
</dbReference>
<dbReference type="InterPro" id="IPR015943">
    <property type="entry name" value="WD40/YVTN_repeat-like_dom_sf"/>
</dbReference>
<feature type="region of interest" description="Disordered" evidence="12">
    <location>
        <begin position="450"/>
        <end position="483"/>
    </location>
</feature>
<dbReference type="GO" id="GO:0046872">
    <property type="term" value="F:metal ion binding"/>
    <property type="evidence" value="ECO:0007669"/>
    <property type="project" value="UniProtKB-KW"/>
</dbReference>
<keyword evidence="5" id="KW-0479">Metal-binding</keyword>
<feature type="repeat" description="WD" evidence="11">
    <location>
        <begin position="182"/>
        <end position="223"/>
    </location>
</feature>
<dbReference type="InterPro" id="IPR019775">
    <property type="entry name" value="WD40_repeat_CS"/>
</dbReference>
<keyword evidence="14" id="KW-1185">Reference proteome</keyword>
<comment type="similarity">
    <text evidence="2">Belongs to the WD repeat LST8 family.</text>
</comment>
<evidence type="ECO:0000256" key="6">
    <source>
        <dbReference type="ARBA" id="ARBA00022737"/>
    </source>
</evidence>
<dbReference type="PROSITE" id="PS00678">
    <property type="entry name" value="WD_REPEATS_1"/>
    <property type="match status" value="1"/>
</dbReference>
<dbReference type="GO" id="GO:0005634">
    <property type="term" value="C:nucleus"/>
    <property type="evidence" value="ECO:0007669"/>
    <property type="project" value="UniProtKB-SubCell"/>
</dbReference>
<dbReference type="Proteomes" id="UP000439903">
    <property type="component" value="Unassembled WGS sequence"/>
</dbReference>
<evidence type="ECO:0000256" key="2">
    <source>
        <dbReference type="ARBA" id="ARBA00009890"/>
    </source>
</evidence>
<evidence type="ECO:0000256" key="7">
    <source>
        <dbReference type="ARBA" id="ARBA00022833"/>
    </source>
</evidence>
<evidence type="ECO:0000313" key="14">
    <source>
        <dbReference type="Proteomes" id="UP000439903"/>
    </source>
</evidence>
<evidence type="ECO:0000256" key="9">
    <source>
        <dbReference type="ARBA" id="ARBA00023163"/>
    </source>
</evidence>
<dbReference type="AlphaFoldDB" id="A0A8H4AJ99"/>
<dbReference type="PANTHER" id="PTHR19842">
    <property type="entry name" value="G BETA-LIKE PROTEIN GBL"/>
    <property type="match status" value="1"/>
</dbReference>
<proteinExistence type="inferred from homology"/>
<dbReference type="PROSITE" id="PS50294">
    <property type="entry name" value="WD_REPEATS_REGION"/>
    <property type="match status" value="1"/>
</dbReference>
<evidence type="ECO:0000256" key="8">
    <source>
        <dbReference type="ARBA" id="ARBA00023125"/>
    </source>
</evidence>
<evidence type="ECO:0000256" key="1">
    <source>
        <dbReference type="ARBA" id="ARBA00004123"/>
    </source>
</evidence>
<keyword evidence="3" id="KW-0597">Phosphoprotein</keyword>
<gene>
    <name evidence="13" type="ORF">F8M41_019959</name>
</gene>
<dbReference type="InterPro" id="IPR036322">
    <property type="entry name" value="WD40_repeat_dom_sf"/>
</dbReference>
<dbReference type="InterPro" id="IPR000684">
    <property type="entry name" value="RNA_pol_II_repeat_euk"/>
</dbReference>
<feature type="region of interest" description="Disordered" evidence="12">
    <location>
        <begin position="263"/>
        <end position="292"/>
    </location>
</feature>
<dbReference type="PANTHER" id="PTHR19842:SF0">
    <property type="entry name" value="TARGET OF RAPAMYCIN COMPLEX SUBUNIT LST8"/>
    <property type="match status" value="1"/>
</dbReference>
<keyword evidence="6" id="KW-0677">Repeat</keyword>
<evidence type="ECO:0000256" key="11">
    <source>
        <dbReference type="PROSITE-ProRule" id="PRU00221"/>
    </source>
</evidence>
<dbReference type="OrthoDB" id="5591786at2759"/>
<evidence type="ECO:0000256" key="4">
    <source>
        <dbReference type="ARBA" id="ARBA00022574"/>
    </source>
</evidence>
<evidence type="ECO:0000256" key="12">
    <source>
        <dbReference type="SAM" id="MobiDB-lite"/>
    </source>
</evidence>
<sequence>MKEYHDLLVHTIYERHPISVAGCYPLRMNLTAVSNKFKDIFFVAIYDSIFAYRLNSYNDEDDTPKKPFKKLNRPIDSTSHDDEEQHIINAIKVGEIGYEEVLVSVDESGDIHVWYTSNLEKDPLHFKNDESTWGIALNGPRRLLAVSANSHEITIFNLQYGLQKLAKFSDSQDMSFKPKYSLRGHRHNIPNISFSSCGQFLVSCSIDKSCRIWNVNTGQTIVSQEVSSEWGWSACFVSASNFKNANNTSRNFRTCKDVHDQSRSRVGRVYTGSESERDNEPNSDMSTALRPTIRFLPLDTEYEDGYDESSEIRSLVYNDYGTIETIETEDEENDSNYSDTQITNNNNENTSSDDSDHDHSSHTPIPDDMSDDEWSPSAETRDIYNNNFIVQNVDEISLSERTENGNISTYSPRYPSPIVYVSHFPSTPIAQQILPEIYFSSNSPAYSPATPQYMLEPSSSTASGLGPNPLHTPPTAYSPPQPTPLVNNIPTSQEHITTAFSSSSFNSEYIRSESPVYSPMSPEYSPINTNYAPESPHYDPMSPQYTPTSPSYNPTYARPRAQDFFEDVPDNSYGNELQPQFYSHLEEQRDNHLPQFLNRKTKIGMDRLEMHKMQKGRAPKISQDLVLFGTQHDLFLLDPKSGLSIISSSLGVVCRNDPRRARHLDSNDRLNMVEWIPDLSLAIVASQKGKVALVRLLKGISVRGIEHYDLYDEKLIPQIPLPNAPLIGMFVVKNDNLQDPSLYFYNLYLIYADGSDVDTITEDFPVMDNDKPWILLGTPLLDRAGWEPIVKREFKLIHKGKVITIPLSVHKSQREIFKPEINLTFHKQDSVQVSTDSSRLEGSLLHNSLSSKDNNVLLEE</sequence>
<dbReference type="PROSITE" id="PS50082">
    <property type="entry name" value="WD_REPEATS_2"/>
    <property type="match status" value="1"/>
</dbReference>
<accession>A0A8H4AJ99</accession>
<feature type="compositionally biased region" description="Low complexity" evidence="12">
    <location>
        <begin position="343"/>
        <end position="352"/>
    </location>
</feature>
<dbReference type="EMBL" id="WTPW01000533">
    <property type="protein sequence ID" value="KAF0501635.1"/>
    <property type="molecule type" value="Genomic_DNA"/>
</dbReference>
<dbReference type="GO" id="GO:0003677">
    <property type="term" value="F:DNA binding"/>
    <property type="evidence" value="ECO:0007669"/>
    <property type="project" value="UniProtKB-KW"/>
</dbReference>
<feature type="region of interest" description="Disordered" evidence="12">
    <location>
        <begin position="326"/>
        <end position="378"/>
    </location>
</feature>
<feature type="region of interest" description="Disordered" evidence="12">
    <location>
        <begin position="60"/>
        <end position="79"/>
    </location>
</feature>
<keyword evidence="10" id="KW-0539">Nucleus</keyword>
<protein>
    <submittedName>
        <fullName evidence="13">Wd repeat protein</fullName>
    </submittedName>
</protein>
<reference evidence="13 14" key="1">
    <citation type="journal article" date="2019" name="Environ. Microbiol.">
        <title>At the nexus of three kingdoms: the genome of the mycorrhizal fungus Gigaspora margarita provides insights into plant, endobacterial and fungal interactions.</title>
        <authorList>
            <person name="Venice F."/>
            <person name="Ghignone S."/>
            <person name="Salvioli di Fossalunga A."/>
            <person name="Amselem J."/>
            <person name="Novero M."/>
            <person name="Xianan X."/>
            <person name="Sedzielewska Toro K."/>
            <person name="Morin E."/>
            <person name="Lipzen A."/>
            <person name="Grigoriev I.V."/>
            <person name="Henrissat B."/>
            <person name="Martin F.M."/>
            <person name="Bonfante P."/>
        </authorList>
    </citation>
    <scope>NUCLEOTIDE SEQUENCE [LARGE SCALE GENOMIC DNA]</scope>
    <source>
        <strain evidence="13 14">BEG34</strain>
    </source>
</reference>
<dbReference type="PROSITE" id="PS00115">
    <property type="entry name" value="RNA_POL_II_REPEAT"/>
    <property type="match status" value="1"/>
</dbReference>
<keyword evidence="4 11" id="KW-0853">WD repeat</keyword>
<name>A0A8H4AJ99_GIGMA</name>
<keyword evidence="9" id="KW-0804">Transcription</keyword>
<dbReference type="SMART" id="SM00320">
    <property type="entry name" value="WD40"/>
    <property type="match status" value="3"/>
</dbReference>